<evidence type="ECO:0000313" key="3">
    <source>
        <dbReference type="Proteomes" id="UP000321083"/>
    </source>
</evidence>
<protein>
    <submittedName>
        <fullName evidence="2">Uncharacterized protein</fullName>
    </submittedName>
</protein>
<reference evidence="2 3" key="1">
    <citation type="submission" date="2019-08" db="EMBL/GenBank/DDBJ databases">
        <title>100 year-old enigma solved: identification of Planctomyces bekefii, the type genus and species of the phylum Planctomycetes.</title>
        <authorList>
            <person name="Svetlana D.N."/>
            <person name="Overmann J."/>
        </authorList>
    </citation>
    <scope>NUCLEOTIDE SEQUENCE [LARGE SCALE GENOMIC DNA]</scope>
    <source>
        <strain evidence="2">Phe10_nw2017</strain>
    </source>
</reference>
<evidence type="ECO:0000313" key="2">
    <source>
        <dbReference type="EMBL" id="TWW08380.1"/>
    </source>
</evidence>
<feature type="transmembrane region" description="Helical" evidence="1">
    <location>
        <begin position="79"/>
        <end position="96"/>
    </location>
</feature>
<keyword evidence="1" id="KW-0812">Transmembrane</keyword>
<proteinExistence type="predicted"/>
<dbReference type="EMBL" id="SRHE01000697">
    <property type="protein sequence ID" value="TWW08380.1"/>
    <property type="molecule type" value="Genomic_DNA"/>
</dbReference>
<reference evidence="2 3" key="2">
    <citation type="submission" date="2019-08" db="EMBL/GenBank/DDBJ databases">
        <authorList>
            <person name="Henke P."/>
        </authorList>
    </citation>
    <scope>NUCLEOTIDE SEQUENCE [LARGE SCALE GENOMIC DNA]</scope>
    <source>
        <strain evidence="2">Phe10_nw2017</strain>
    </source>
</reference>
<organism evidence="2 3">
    <name type="scientific">Planctomyces bekefii</name>
    <dbReference type="NCBI Taxonomy" id="1653850"/>
    <lineage>
        <taxon>Bacteria</taxon>
        <taxon>Pseudomonadati</taxon>
        <taxon>Planctomycetota</taxon>
        <taxon>Planctomycetia</taxon>
        <taxon>Planctomycetales</taxon>
        <taxon>Planctomycetaceae</taxon>
        <taxon>Planctomyces</taxon>
    </lineage>
</organism>
<evidence type="ECO:0000256" key="1">
    <source>
        <dbReference type="SAM" id="Phobius"/>
    </source>
</evidence>
<dbReference type="AlphaFoldDB" id="A0A5C6M0W9"/>
<gene>
    <name evidence="2" type="ORF">E3A20_24930</name>
</gene>
<feature type="transmembrane region" description="Helical" evidence="1">
    <location>
        <begin position="7"/>
        <end position="25"/>
    </location>
</feature>
<feature type="transmembrane region" description="Helical" evidence="1">
    <location>
        <begin position="55"/>
        <end position="73"/>
    </location>
</feature>
<keyword evidence="1" id="KW-0472">Membrane</keyword>
<name>A0A5C6M0W9_9PLAN</name>
<dbReference type="Proteomes" id="UP000321083">
    <property type="component" value="Unassembled WGS sequence"/>
</dbReference>
<comment type="caution">
    <text evidence="2">The sequence shown here is derived from an EMBL/GenBank/DDBJ whole genome shotgun (WGS) entry which is preliminary data.</text>
</comment>
<accession>A0A5C6M0W9</accession>
<keyword evidence="3" id="KW-1185">Reference proteome</keyword>
<keyword evidence="1" id="KW-1133">Transmembrane helix</keyword>
<sequence length="180" mass="19818">METLLWVLQWVVSLVGVGAYLVLVYHCFREYGAWKVIIGWYWLSTALLQEGFRNWAFFLFPPGYLLFLIFAGSNRWQNLKTPLIVFGLCVLAATVFQRARLGNWAWPNSVGRAGAVVTQQVATQADLPTKESAPAAANAGEYKEVVNTIGVQLLLIPAGTFNSGSPPAKRTAGTTKPSIR</sequence>